<evidence type="ECO:0000256" key="9">
    <source>
        <dbReference type="ARBA" id="ARBA00023026"/>
    </source>
</evidence>
<dbReference type="GO" id="GO:0005576">
    <property type="term" value="C:extracellular region"/>
    <property type="evidence" value="ECO:0007669"/>
    <property type="project" value="UniProtKB-SubCell"/>
</dbReference>
<evidence type="ECO:0000256" key="2">
    <source>
        <dbReference type="ARBA" id="ARBA00009558"/>
    </source>
</evidence>
<reference evidence="12 13" key="1">
    <citation type="submission" date="2018-03" db="EMBL/GenBank/DDBJ databases">
        <title>Finding Nemo's genes: A chromosome-scale reference assembly of the genome of the orange clownfish Amphiprion percula.</title>
        <authorList>
            <person name="Lehmann R."/>
        </authorList>
    </citation>
    <scope>NUCLEOTIDE SEQUENCE</scope>
</reference>
<dbReference type="GO" id="GO:0090729">
    <property type="term" value="F:toxin activity"/>
    <property type="evidence" value="ECO:0007669"/>
    <property type="project" value="UniProtKB-KW"/>
</dbReference>
<dbReference type="Proteomes" id="UP000265080">
    <property type="component" value="Chromosome 3"/>
</dbReference>
<keyword evidence="8 11" id="KW-0521">NADP</keyword>
<keyword evidence="13" id="KW-1185">Reference proteome</keyword>
<keyword evidence="3" id="KW-0964">Secreted</keyword>
<dbReference type="OMA" id="KHSQVTC"/>
<evidence type="ECO:0000256" key="3">
    <source>
        <dbReference type="ARBA" id="ARBA00022525"/>
    </source>
</evidence>
<keyword evidence="9" id="KW-0843">Virulence</keyword>
<keyword evidence="4" id="KW-0800">Toxin</keyword>
<evidence type="ECO:0000256" key="4">
    <source>
        <dbReference type="ARBA" id="ARBA00022656"/>
    </source>
</evidence>
<organism evidence="12 13">
    <name type="scientific">Amphiprion percula</name>
    <name type="common">Orange clownfish</name>
    <name type="synonym">Lutjanus percula</name>
    <dbReference type="NCBI Taxonomy" id="161767"/>
    <lineage>
        <taxon>Eukaryota</taxon>
        <taxon>Metazoa</taxon>
        <taxon>Chordata</taxon>
        <taxon>Craniata</taxon>
        <taxon>Vertebrata</taxon>
        <taxon>Euteleostomi</taxon>
        <taxon>Actinopterygii</taxon>
        <taxon>Neopterygii</taxon>
        <taxon>Teleostei</taxon>
        <taxon>Neoteleostei</taxon>
        <taxon>Acanthomorphata</taxon>
        <taxon>Ovalentaria</taxon>
        <taxon>Pomacentridae</taxon>
        <taxon>Amphiprion</taxon>
    </lineage>
</organism>
<reference evidence="12" key="3">
    <citation type="submission" date="2025-09" db="UniProtKB">
        <authorList>
            <consortium name="Ensembl"/>
        </authorList>
    </citation>
    <scope>IDENTIFICATION</scope>
</reference>
<dbReference type="InterPro" id="IPR050999">
    <property type="entry name" value="ADP-ribosyltransferase_ARG"/>
</dbReference>
<evidence type="ECO:0000256" key="11">
    <source>
        <dbReference type="RuleBase" id="RU361228"/>
    </source>
</evidence>
<dbReference type="PANTHER" id="PTHR10339">
    <property type="entry name" value="ADP-RIBOSYLTRANSFERASE"/>
    <property type="match status" value="1"/>
</dbReference>
<dbReference type="EC" id="2.4.2.31" evidence="11"/>
<evidence type="ECO:0000256" key="5">
    <source>
        <dbReference type="ARBA" id="ARBA00022676"/>
    </source>
</evidence>
<dbReference type="GO" id="GO:0016779">
    <property type="term" value="F:nucleotidyltransferase activity"/>
    <property type="evidence" value="ECO:0007669"/>
    <property type="project" value="UniProtKB-KW"/>
</dbReference>
<proteinExistence type="inferred from homology"/>
<comment type="catalytic activity">
    <reaction evidence="10 11">
        <text>L-arginyl-[protein] + NAD(+) = N(omega)-(ADP-D-ribosyl)-L-arginyl-[protein] + nicotinamide + H(+)</text>
        <dbReference type="Rhea" id="RHEA:19149"/>
        <dbReference type="Rhea" id="RHEA-COMP:10532"/>
        <dbReference type="Rhea" id="RHEA-COMP:15087"/>
        <dbReference type="ChEBI" id="CHEBI:15378"/>
        <dbReference type="ChEBI" id="CHEBI:17154"/>
        <dbReference type="ChEBI" id="CHEBI:29965"/>
        <dbReference type="ChEBI" id="CHEBI:57540"/>
        <dbReference type="ChEBI" id="CHEBI:142554"/>
        <dbReference type="EC" id="2.4.2.31"/>
    </reaction>
</comment>
<dbReference type="PANTHER" id="PTHR10339:SF25">
    <property type="entry name" value="SECRETED EXOENZYME S"/>
    <property type="match status" value="1"/>
</dbReference>
<keyword evidence="11" id="KW-0520">NAD</keyword>
<comment type="subcellular location">
    <subcellularLocation>
        <location evidence="1">Secreted</location>
    </subcellularLocation>
</comment>
<dbReference type="AlphaFoldDB" id="A0A3P8S0S8"/>
<evidence type="ECO:0000256" key="8">
    <source>
        <dbReference type="ARBA" id="ARBA00022857"/>
    </source>
</evidence>
<reference evidence="12" key="2">
    <citation type="submission" date="2025-08" db="UniProtKB">
        <authorList>
            <consortium name="Ensembl"/>
        </authorList>
    </citation>
    <scope>IDENTIFICATION</scope>
</reference>
<evidence type="ECO:0000313" key="13">
    <source>
        <dbReference type="Proteomes" id="UP000265080"/>
    </source>
</evidence>
<dbReference type="GO" id="GO:0106274">
    <property type="term" value="F:NAD+-protein-arginine ADP-ribosyltransferase activity"/>
    <property type="evidence" value="ECO:0007669"/>
    <property type="project" value="UniProtKB-EC"/>
</dbReference>
<keyword evidence="5 11" id="KW-0328">Glycosyltransferase</keyword>
<dbReference type="SUPFAM" id="SSF56399">
    <property type="entry name" value="ADP-ribosylation"/>
    <property type="match status" value="1"/>
</dbReference>
<dbReference type="Ensembl" id="ENSAPET00000005754.1">
    <property type="protein sequence ID" value="ENSAPEP00000005605.1"/>
    <property type="gene ID" value="ENSAPEG00000004013.1"/>
</dbReference>
<protein>
    <recommendedName>
        <fullName evidence="11">NAD(P)(+)--arginine ADP-ribosyltransferase</fullName>
        <ecNumber evidence="11">2.4.2.31</ecNumber>
    </recommendedName>
    <alternativeName>
        <fullName evidence="11">Mono(ADP-ribosyl)transferase</fullName>
    </alternativeName>
</protein>
<name>A0A3P8S0S8_AMPPE</name>
<evidence type="ECO:0000256" key="7">
    <source>
        <dbReference type="ARBA" id="ARBA00022695"/>
    </source>
</evidence>
<dbReference type="GO" id="GO:0003950">
    <property type="term" value="F:NAD+ poly-ADP-ribosyltransferase activity"/>
    <property type="evidence" value="ECO:0007669"/>
    <property type="project" value="TreeGrafter"/>
</dbReference>
<comment type="similarity">
    <text evidence="2 11">Belongs to the Arg-specific ADP-ribosyltransferase family.</text>
</comment>
<evidence type="ECO:0000313" key="12">
    <source>
        <dbReference type="Ensembl" id="ENSAPEP00000005605.1"/>
    </source>
</evidence>
<evidence type="ECO:0000256" key="1">
    <source>
        <dbReference type="ARBA" id="ARBA00004613"/>
    </source>
</evidence>
<accession>A0A3P8S0S8</accession>
<dbReference type="Gene3D" id="3.90.176.10">
    <property type="entry name" value="Toxin ADP-ribosyltransferase, Chain A, domain 1"/>
    <property type="match status" value="2"/>
</dbReference>
<dbReference type="InterPro" id="IPR000768">
    <property type="entry name" value="ART"/>
</dbReference>
<evidence type="ECO:0000256" key="6">
    <source>
        <dbReference type="ARBA" id="ARBA00022679"/>
    </source>
</evidence>
<keyword evidence="6 11" id="KW-0808">Transferase</keyword>
<dbReference type="GeneTree" id="ENSGT00930000152222"/>
<dbReference type="Pfam" id="PF01129">
    <property type="entry name" value="ART"/>
    <property type="match status" value="1"/>
</dbReference>
<evidence type="ECO:0000256" key="10">
    <source>
        <dbReference type="ARBA" id="ARBA00047597"/>
    </source>
</evidence>
<keyword evidence="7" id="KW-0548">Nucleotidyltransferase</keyword>
<sequence>MYFTLVYRYKTVAWSSFRSLCVGFFAFLSANAQVKLKSIPEAVLDRQPSYMFGDCLSKAEAVTDKAITQKWESCSTNFSHAWSDTERNVREPTDKYIEKHHLIALYMYTSLQQPVNHVSSAKQKKAFGSCPLYLLLSEAIEILKHNRVTCLNTYYRTETLENHLNISNKQVHFDAFILVYSCFGANVTHYSALKQNNQVLIPPYEVCKVTDIQTETKGCKVLFRLRSSLNCSRNSCSMLAPLKIRNWDF</sequence>